<dbReference type="EMBL" id="CP003924">
    <property type="protein sequence ID" value="AGS34795.1"/>
    <property type="molecule type" value="Genomic_DNA"/>
</dbReference>
<organism evidence="3 4">
    <name type="scientific">Corynebacterium maris DSM 45190</name>
    <dbReference type="NCBI Taxonomy" id="1224163"/>
    <lineage>
        <taxon>Bacteria</taxon>
        <taxon>Bacillati</taxon>
        <taxon>Actinomycetota</taxon>
        <taxon>Actinomycetes</taxon>
        <taxon>Mycobacteriales</taxon>
        <taxon>Corynebacteriaceae</taxon>
        <taxon>Corynebacterium</taxon>
    </lineage>
</organism>
<dbReference type="PATRIC" id="fig|1224163.3.peg.1328"/>
<feature type="domain" description="BFN" evidence="2">
    <location>
        <begin position="3"/>
        <end position="130"/>
    </location>
</feature>
<evidence type="ECO:0000259" key="2">
    <source>
        <dbReference type="PROSITE" id="PS51658"/>
    </source>
</evidence>
<dbReference type="STRING" id="1224163.B841_06610"/>
<dbReference type="InterPro" id="IPR036104">
    <property type="entry name" value="BFN_sf"/>
</dbReference>
<dbReference type="KEGG" id="cmd:B841_06610"/>
<evidence type="ECO:0000313" key="3">
    <source>
        <dbReference type="EMBL" id="AGS34795.1"/>
    </source>
</evidence>
<gene>
    <name evidence="3" type="ORF">B841_06610</name>
</gene>
<evidence type="ECO:0000313" key="4">
    <source>
        <dbReference type="Proteomes" id="UP000015388"/>
    </source>
</evidence>
<dbReference type="RefSeq" id="WP_020934728.1">
    <property type="nucleotide sequence ID" value="NC_021915.1"/>
</dbReference>
<dbReference type="eggNOG" id="COG1259">
    <property type="taxonomic scope" value="Bacteria"/>
</dbReference>
<name>S5T2G3_9CORY</name>
<dbReference type="PROSITE" id="PS51658">
    <property type="entry name" value="BFN"/>
    <property type="match status" value="1"/>
</dbReference>
<feature type="compositionally biased region" description="Acidic residues" evidence="1">
    <location>
        <begin position="173"/>
        <end position="198"/>
    </location>
</feature>
<dbReference type="GO" id="GO:0004518">
    <property type="term" value="F:nuclease activity"/>
    <property type="evidence" value="ECO:0007669"/>
    <property type="project" value="InterPro"/>
</dbReference>
<protein>
    <recommendedName>
        <fullName evidence="2">BFN domain-containing protein</fullName>
    </recommendedName>
</protein>
<accession>S5T2G3</accession>
<reference evidence="3 4" key="1">
    <citation type="submission" date="2012-11" db="EMBL/GenBank/DDBJ databases">
        <title>The complete genome sequence of Corynebacterium maris Coryn-1 (=DSM 45190).</title>
        <authorList>
            <person name="Schaffert L."/>
            <person name="Albersmeier A."/>
            <person name="Kalinowski J."/>
            <person name="Ruckert C."/>
        </authorList>
    </citation>
    <scope>NUCLEOTIDE SEQUENCE [LARGE SCALE GENOMIC DNA]</scope>
    <source>
        <strain evidence="4">Coryn-1</strain>
    </source>
</reference>
<keyword evidence="4" id="KW-1185">Reference proteome</keyword>
<dbReference type="AlphaFoldDB" id="S5T2G3"/>
<dbReference type="Gene3D" id="3.10.690.10">
    <property type="entry name" value="Bifunctional nuclease domain"/>
    <property type="match status" value="1"/>
</dbReference>
<dbReference type="OrthoDB" id="9788698at2"/>
<dbReference type="HOGENOM" id="CLU_096111_0_0_11"/>
<dbReference type="InterPro" id="IPR003729">
    <property type="entry name" value="Bi_nuclease_dom"/>
</dbReference>
<sequence>MSLNLVEYHGVHMVGPENFMCAILRSPEDGKILPIWISIVEGSNLAAREQDESPRRPGTHDLLADVLSRQEGDTPTIAITSHYEGVFVTTITQAGEEFDARTSDALVLSQILDIPILIDEDVWSQTAIFLSDEDLEQYLDVDVDEPAEQDLLAGTDVDADFREMMRSLGIADEAGEEDSTENGENDNPEEDPEEDPDN</sequence>
<dbReference type="Pfam" id="PF02577">
    <property type="entry name" value="BFN_dom"/>
    <property type="match status" value="1"/>
</dbReference>
<dbReference type="SUPFAM" id="SSF103256">
    <property type="entry name" value="Hypothetical protein TM0160"/>
    <property type="match status" value="1"/>
</dbReference>
<dbReference type="Proteomes" id="UP000015388">
    <property type="component" value="Chromosome"/>
</dbReference>
<feature type="region of interest" description="Disordered" evidence="1">
    <location>
        <begin position="165"/>
        <end position="198"/>
    </location>
</feature>
<evidence type="ECO:0000256" key="1">
    <source>
        <dbReference type="SAM" id="MobiDB-lite"/>
    </source>
</evidence>
<proteinExistence type="predicted"/>